<protein>
    <submittedName>
        <fullName evidence="2">Helix-turn-helix domain-containing protein</fullName>
    </submittedName>
</protein>
<evidence type="ECO:0000313" key="2">
    <source>
        <dbReference type="EMBL" id="HGH59965.1"/>
    </source>
</evidence>
<dbReference type="CDD" id="cd06529">
    <property type="entry name" value="S24_LexA-like"/>
    <property type="match status" value="1"/>
</dbReference>
<dbReference type="InterPro" id="IPR015927">
    <property type="entry name" value="Peptidase_S24_S26A/B/C"/>
</dbReference>
<dbReference type="Gene3D" id="2.10.109.10">
    <property type="entry name" value="Umud Fragment, subunit A"/>
    <property type="match status" value="1"/>
</dbReference>
<dbReference type="SUPFAM" id="SSF51306">
    <property type="entry name" value="LexA/Signal peptidase"/>
    <property type="match status" value="1"/>
</dbReference>
<dbReference type="InterPro" id="IPR039418">
    <property type="entry name" value="LexA-like"/>
</dbReference>
<name>A0A7C4ERB0_9BACT</name>
<dbReference type="Pfam" id="PF01381">
    <property type="entry name" value="HTH_3"/>
    <property type="match status" value="1"/>
</dbReference>
<dbReference type="PROSITE" id="PS50943">
    <property type="entry name" value="HTH_CROC1"/>
    <property type="match status" value="1"/>
</dbReference>
<dbReference type="InterPro" id="IPR010982">
    <property type="entry name" value="Lambda_DNA-bd_dom_sf"/>
</dbReference>
<organism evidence="2">
    <name type="scientific">Desulfomonile tiedjei</name>
    <dbReference type="NCBI Taxonomy" id="2358"/>
    <lineage>
        <taxon>Bacteria</taxon>
        <taxon>Pseudomonadati</taxon>
        <taxon>Thermodesulfobacteriota</taxon>
        <taxon>Desulfomonilia</taxon>
        <taxon>Desulfomonilales</taxon>
        <taxon>Desulfomonilaceae</taxon>
        <taxon>Desulfomonile</taxon>
    </lineage>
</organism>
<reference evidence="2" key="1">
    <citation type="journal article" date="2020" name="mSystems">
        <title>Genome- and Community-Level Interaction Insights into Carbon Utilization and Element Cycling Functions of Hydrothermarchaeota in Hydrothermal Sediment.</title>
        <authorList>
            <person name="Zhou Z."/>
            <person name="Liu Y."/>
            <person name="Xu W."/>
            <person name="Pan J."/>
            <person name="Luo Z.H."/>
            <person name="Li M."/>
        </authorList>
    </citation>
    <scope>NUCLEOTIDE SEQUENCE [LARGE SCALE GENOMIC DNA]</scope>
    <source>
        <strain evidence="2">SpSt-769</strain>
    </source>
</reference>
<evidence type="ECO:0000259" key="1">
    <source>
        <dbReference type="PROSITE" id="PS50943"/>
    </source>
</evidence>
<proteinExistence type="predicted"/>
<dbReference type="CDD" id="cd00093">
    <property type="entry name" value="HTH_XRE"/>
    <property type="match status" value="1"/>
</dbReference>
<dbReference type="Gene3D" id="1.10.260.40">
    <property type="entry name" value="lambda repressor-like DNA-binding domains"/>
    <property type="match status" value="1"/>
</dbReference>
<comment type="caution">
    <text evidence="2">The sequence shown here is derived from an EMBL/GenBank/DDBJ whole genome shotgun (WGS) entry which is preliminary data.</text>
</comment>
<dbReference type="InterPro" id="IPR001387">
    <property type="entry name" value="Cro/C1-type_HTH"/>
</dbReference>
<dbReference type="AlphaFoldDB" id="A0A7C4ERB0"/>
<gene>
    <name evidence="2" type="ORF">ENV54_01555</name>
</gene>
<feature type="domain" description="HTH cro/C1-type" evidence="1">
    <location>
        <begin position="37"/>
        <end position="72"/>
    </location>
</feature>
<dbReference type="InterPro" id="IPR036286">
    <property type="entry name" value="LexA/Signal_pep-like_sf"/>
</dbReference>
<dbReference type="GO" id="GO:0003677">
    <property type="term" value="F:DNA binding"/>
    <property type="evidence" value="ECO:0007669"/>
    <property type="project" value="InterPro"/>
</dbReference>
<dbReference type="Pfam" id="PF00717">
    <property type="entry name" value="Peptidase_S24"/>
    <property type="match status" value="1"/>
</dbReference>
<accession>A0A7C4ERB0</accession>
<dbReference type="EMBL" id="DTGT01000052">
    <property type="protein sequence ID" value="HGH59965.1"/>
    <property type="molecule type" value="Genomic_DNA"/>
</dbReference>
<sequence>MECLGEGAAPFSHNLRARPRLILEVVTLLVKTFAAYVKEQARRLGKTQKMLAQELKVSPAYISQLLTGKKQPPDFGRPRNKAQLSVWCTSLQVPESDLLEIVRHDLHNIPLLPTPRFPRMRALLIQRLKKNQKRLVNEIKFLELHPAETRVIDLATKIYLFIHEEMRASRAYGPTRFRALVAQAKASKSFVENALVDYLADKTFVWTWRAAANEARLDFQSPELEEALCAVERLLSNPRSDGDPLSIPLVGHVSAGEGFEYTDGGFTVGEGFEQVPMPPGVDTAIAKDLYCVRVRGDSLSEFFGDGTLLFVKPESWEEIREGDLVIFKDRSTGKAFVKKVHFSGDDLFLRSMSPYYRSITMKRTDLMLLERVVAVVF</sequence>
<dbReference type="SUPFAM" id="SSF47413">
    <property type="entry name" value="lambda repressor-like DNA-binding domains"/>
    <property type="match status" value="1"/>
</dbReference>